<gene>
    <name evidence="3" type="ORF">JCM21142_3894</name>
</gene>
<dbReference type="SUPFAM" id="SSF55347">
    <property type="entry name" value="Glyceraldehyde-3-phosphate dehydrogenase-like, C-terminal domain"/>
    <property type="match status" value="1"/>
</dbReference>
<dbReference type="Pfam" id="PF22725">
    <property type="entry name" value="GFO_IDH_MocA_C3"/>
    <property type="match status" value="1"/>
</dbReference>
<dbReference type="InterPro" id="IPR019546">
    <property type="entry name" value="TAT_signal_bac_arc"/>
</dbReference>
<dbReference type="Pfam" id="PF01408">
    <property type="entry name" value="GFO_IDH_MocA"/>
    <property type="match status" value="1"/>
</dbReference>
<name>W7XVQ5_9BACT</name>
<dbReference type="eggNOG" id="COG0673">
    <property type="taxonomic scope" value="Bacteria"/>
</dbReference>
<dbReference type="EMBL" id="BAMD01000007">
    <property type="protein sequence ID" value="GAF02265.1"/>
    <property type="molecule type" value="Genomic_DNA"/>
</dbReference>
<dbReference type="GO" id="GO:0000166">
    <property type="term" value="F:nucleotide binding"/>
    <property type="evidence" value="ECO:0007669"/>
    <property type="project" value="InterPro"/>
</dbReference>
<dbReference type="Proteomes" id="UP000019402">
    <property type="component" value="Unassembled WGS sequence"/>
</dbReference>
<evidence type="ECO:0000313" key="4">
    <source>
        <dbReference type="Proteomes" id="UP000019402"/>
    </source>
</evidence>
<evidence type="ECO:0000259" key="2">
    <source>
        <dbReference type="Pfam" id="PF22725"/>
    </source>
</evidence>
<dbReference type="Gene3D" id="3.30.360.10">
    <property type="entry name" value="Dihydrodipicolinate Reductase, domain 2"/>
    <property type="match status" value="1"/>
</dbReference>
<protein>
    <submittedName>
        <fullName evidence="3">Alpha-N-acetylgalactosaminidase</fullName>
    </submittedName>
</protein>
<feature type="domain" description="Gfo/Idh/MocA-like oxidoreductase N-terminal" evidence="1">
    <location>
        <begin position="37"/>
        <end position="160"/>
    </location>
</feature>
<dbReference type="InterPro" id="IPR055170">
    <property type="entry name" value="GFO_IDH_MocA-like_dom"/>
</dbReference>
<proteinExistence type="predicted"/>
<dbReference type="RefSeq" id="WP_027470711.1">
    <property type="nucleotide sequence ID" value="NZ_BAMD01000007.1"/>
</dbReference>
<dbReference type="AlphaFoldDB" id="W7XVQ5"/>
<dbReference type="InterPro" id="IPR036291">
    <property type="entry name" value="NAD(P)-bd_dom_sf"/>
</dbReference>
<sequence length="442" mass="49300">MVTRRSFIKKAAVGTVGMSVLSSTRVLGNVMGANERINFAIIGTGGRAYGLAPAVAAAENARVSHICDVDAIRLQKFKDYCKKNIGYAPVLEKDFRNLLSNKEVDAVIVATPEHWHAPMAIMAMQAGKHVYVEKPCSHNPHETELLIEVQKKTGMLCQMGNQQRSSKTSAMAVREIQEGIIGTPYMGKAFYARARKPIGVGNKIAVPDHLDWDLWQGPAPREAYRDNIHPYNWHWFRTWGTGEIHNNGTHEIDIARWALGVDYPVRVVSNGGRLAYSGDDWQWFDTQLASYEFEGNKNITWEGYSAHAYKPGGGRGTLIYGSEGVIHLDRGKYVLMDLNGKVIKTEREGDFKAANDTNDSIGFDILTVQHMRNLVNAILKGEKLNAPIYDGGISTQLCHLGNIAQDVKESILVDPKTGRVLKNKAAMHKWKRVYEKGWEPQL</sequence>
<evidence type="ECO:0000259" key="1">
    <source>
        <dbReference type="Pfam" id="PF01408"/>
    </source>
</evidence>
<comment type="caution">
    <text evidence="3">The sequence shown here is derived from an EMBL/GenBank/DDBJ whole genome shotgun (WGS) entry which is preliminary data.</text>
</comment>
<organism evidence="3 4">
    <name type="scientific">Saccharicrinis fermentans DSM 9555 = JCM 21142</name>
    <dbReference type="NCBI Taxonomy" id="869213"/>
    <lineage>
        <taxon>Bacteria</taxon>
        <taxon>Pseudomonadati</taxon>
        <taxon>Bacteroidota</taxon>
        <taxon>Bacteroidia</taxon>
        <taxon>Marinilabiliales</taxon>
        <taxon>Marinilabiliaceae</taxon>
        <taxon>Saccharicrinis</taxon>
    </lineage>
</organism>
<reference evidence="3 4" key="1">
    <citation type="journal article" date="2014" name="Genome Announc.">
        <title>Draft Genome Sequence of Cytophaga fermentans JCM 21142T, a Facultative Anaerobe Isolated from Marine Mud.</title>
        <authorList>
            <person name="Starns D."/>
            <person name="Oshima K."/>
            <person name="Suda W."/>
            <person name="Iino T."/>
            <person name="Yuki M."/>
            <person name="Inoue J."/>
            <person name="Kitamura K."/>
            <person name="Iida T."/>
            <person name="Darby A."/>
            <person name="Hattori M."/>
            <person name="Ohkuma M."/>
        </authorList>
    </citation>
    <scope>NUCLEOTIDE SEQUENCE [LARGE SCALE GENOMIC DNA]</scope>
    <source>
        <strain evidence="3 4">JCM 21142</strain>
    </source>
</reference>
<dbReference type="InterPro" id="IPR000683">
    <property type="entry name" value="Gfo/Idh/MocA-like_OxRdtase_N"/>
</dbReference>
<dbReference type="PANTHER" id="PTHR43818">
    <property type="entry name" value="BCDNA.GH03377"/>
    <property type="match status" value="1"/>
</dbReference>
<dbReference type="SUPFAM" id="SSF51735">
    <property type="entry name" value="NAD(P)-binding Rossmann-fold domains"/>
    <property type="match status" value="1"/>
</dbReference>
<dbReference type="PANTHER" id="PTHR43818:SF5">
    <property type="entry name" value="OXIDOREDUCTASE FAMILY PROTEIN"/>
    <property type="match status" value="1"/>
</dbReference>
<dbReference type="InterPro" id="IPR050463">
    <property type="entry name" value="Gfo/Idh/MocA_oxidrdct_glycsds"/>
</dbReference>
<dbReference type="Gene3D" id="3.40.50.720">
    <property type="entry name" value="NAD(P)-binding Rossmann-like Domain"/>
    <property type="match status" value="1"/>
</dbReference>
<accession>W7XVQ5</accession>
<feature type="domain" description="GFO/IDH/MocA-like oxidoreductase" evidence="2">
    <location>
        <begin position="224"/>
        <end position="326"/>
    </location>
</feature>
<evidence type="ECO:0000313" key="3">
    <source>
        <dbReference type="EMBL" id="GAF02265.1"/>
    </source>
</evidence>
<dbReference type="OrthoDB" id="9795543at2"/>
<dbReference type="NCBIfam" id="TIGR01409">
    <property type="entry name" value="TAT_signal_seq"/>
    <property type="match status" value="1"/>
</dbReference>
<keyword evidence="4" id="KW-1185">Reference proteome</keyword>
<dbReference type="STRING" id="869213.GCA_000517085_00721"/>